<dbReference type="Gene3D" id="3.30.930.30">
    <property type="match status" value="1"/>
</dbReference>
<dbReference type="Pfam" id="PF03389">
    <property type="entry name" value="MobA_MobL"/>
    <property type="match status" value="1"/>
</dbReference>
<feature type="region of interest" description="Disordered" evidence="3">
    <location>
        <begin position="554"/>
        <end position="593"/>
    </location>
</feature>
<feature type="region of interest" description="Disordered" evidence="3">
    <location>
        <begin position="506"/>
        <end position="528"/>
    </location>
</feature>
<feature type="region of interest" description="Disordered" evidence="3">
    <location>
        <begin position="353"/>
        <end position="373"/>
    </location>
</feature>
<evidence type="ECO:0000313" key="5">
    <source>
        <dbReference type="EMBL" id="RTQ83415.1"/>
    </source>
</evidence>
<protein>
    <recommendedName>
        <fullName evidence="4">MobA/MobL protein domain-containing protein</fullName>
    </recommendedName>
</protein>
<dbReference type="AlphaFoldDB" id="A0A3S0JI08"/>
<accession>A0A3S0JI08</accession>
<proteinExistence type="inferred from homology"/>
<feature type="domain" description="MobA/MobL protein" evidence="4">
    <location>
        <begin position="43"/>
        <end position="233"/>
    </location>
</feature>
<evidence type="ECO:0000256" key="2">
    <source>
        <dbReference type="ARBA" id="ARBA00022971"/>
    </source>
</evidence>
<evidence type="ECO:0000256" key="3">
    <source>
        <dbReference type="SAM" id="MobiDB-lite"/>
    </source>
</evidence>
<dbReference type="Proteomes" id="UP000271705">
    <property type="component" value="Unassembled WGS sequence"/>
</dbReference>
<reference evidence="5 6" key="1">
    <citation type="submission" date="2018-12" db="EMBL/GenBank/DDBJ databases">
        <authorList>
            <person name="Kartti S."/>
            <person name="Manni A."/>
            <person name="Chemao El Fihri M.W."/>
            <person name="Laamarti M."/>
            <person name="Temsamani L."/>
            <person name="El Jamali J.E."/>
            <person name="Ouadghiri M."/>
            <person name="Ibrahimi A."/>
            <person name="Filati-Maltouf A."/>
        </authorList>
    </citation>
    <scope>NUCLEOTIDE SEQUENCE [LARGE SCALE GENOMIC DNA]</scope>
    <source>
        <strain evidence="5 6">MDMC339</strain>
    </source>
</reference>
<dbReference type="EMBL" id="RXLZ01000102">
    <property type="protein sequence ID" value="RTQ83415.1"/>
    <property type="molecule type" value="Genomic_DNA"/>
</dbReference>
<evidence type="ECO:0000313" key="6">
    <source>
        <dbReference type="Proteomes" id="UP000271705"/>
    </source>
</evidence>
<dbReference type="InterPro" id="IPR005053">
    <property type="entry name" value="MobA_MobL"/>
</dbReference>
<keyword evidence="2" id="KW-0184">Conjugation</keyword>
<comment type="similarity">
    <text evidence="1">Belongs to the MobA/MobL family.</text>
</comment>
<sequence length="593" mass="65275">MPPTPRRASHACPPCSPPRGLRLETRLAIYHLTAKAYSRKDGKSSTAGAAYRAGVCIEDARTGEVHDYTRRSGVAFAALCLPGDATADRAEFWNRVEAHHKRGDAITCREVEVALPAELDADARRELAHAFAKHLSGTYGVAADLAIHEPSKGGDERNHHAHILLSACLVNADGTLGKKAEALDPIACKKAQRPTLADTQREHWARMVNTALAKAEATARVDHRRLDAQQADAAQRGDFATAARLDRRATQYEGKDLTAARRRGHTPKRVRNNDRVKAAAARRFDRHTRRFEELKAKAAKDGTLVQVGEQALHARALLERRKEGVQRLRIEAVAEVQAIDQAAQRKAAVRARAKRPASHKAGTSVSRQAAPAAGLQGKAAAAVERASRKNTASRQGETMAAEQIAKDLNEMIEQMLKRARLALQQQDATPLQRASARTLIERHDDLVQKRRDHTAAKEGRKLAGLDRRRADADANVTPEPTDWRSRMMRVIGKPTFKSLAAQAAQEQKQETTAVERQARQTRDKTREARNDAVVAFELAQKEFFVQFPQQFTTIRPKPVPVPTREVAPVPLGGAQSPQVPDTVSPARPRSPRP</sequence>
<organism evidence="5 6">
    <name type="scientific">Stenotrophomonas maltophilia</name>
    <name type="common">Pseudomonas maltophilia</name>
    <name type="synonym">Xanthomonas maltophilia</name>
    <dbReference type="NCBI Taxonomy" id="40324"/>
    <lineage>
        <taxon>Bacteria</taxon>
        <taxon>Pseudomonadati</taxon>
        <taxon>Pseudomonadota</taxon>
        <taxon>Gammaproteobacteria</taxon>
        <taxon>Lysobacterales</taxon>
        <taxon>Lysobacteraceae</taxon>
        <taxon>Stenotrophomonas</taxon>
        <taxon>Stenotrophomonas maltophilia group</taxon>
    </lineage>
</organism>
<name>A0A3S0JI08_STEMA</name>
<evidence type="ECO:0000259" key="4">
    <source>
        <dbReference type="Pfam" id="PF03389"/>
    </source>
</evidence>
<feature type="compositionally biased region" description="Basic and acidic residues" evidence="3">
    <location>
        <begin position="448"/>
        <end position="472"/>
    </location>
</feature>
<feature type="compositionally biased region" description="Basic and acidic residues" evidence="3">
    <location>
        <begin position="516"/>
        <end position="528"/>
    </location>
</feature>
<evidence type="ECO:0000256" key="1">
    <source>
        <dbReference type="ARBA" id="ARBA00010873"/>
    </source>
</evidence>
<gene>
    <name evidence="5" type="ORF">EKL94_21300</name>
</gene>
<comment type="caution">
    <text evidence="5">The sequence shown here is derived from an EMBL/GenBank/DDBJ whole genome shotgun (WGS) entry which is preliminary data.</text>
</comment>
<feature type="region of interest" description="Disordered" evidence="3">
    <location>
        <begin position="448"/>
        <end position="480"/>
    </location>
</feature>